<gene>
    <name evidence="10" type="ORF">ANANG_G00146830</name>
</gene>
<protein>
    <recommendedName>
        <fullName evidence="7">Peptide-methionine (R)-S-oxide reductase</fullName>
        <ecNumber evidence="7">1.8.4.12</ecNumber>
    </recommendedName>
</protein>
<dbReference type="GO" id="GO:0046872">
    <property type="term" value="F:metal ion binding"/>
    <property type="evidence" value="ECO:0007669"/>
    <property type="project" value="UniProtKB-KW"/>
</dbReference>
<evidence type="ECO:0000256" key="2">
    <source>
        <dbReference type="ARBA" id="ARBA00022723"/>
    </source>
</evidence>
<accession>A0A9D3MDL0</accession>
<comment type="catalytic activity">
    <reaction evidence="5 7">
        <text>L-methionyl-[protein] + [thioredoxin]-disulfide + H2O = L-methionyl-(R)-S-oxide-[protein] + [thioredoxin]-dithiol</text>
        <dbReference type="Rhea" id="RHEA:24164"/>
        <dbReference type="Rhea" id="RHEA-COMP:10698"/>
        <dbReference type="Rhea" id="RHEA-COMP:10700"/>
        <dbReference type="Rhea" id="RHEA-COMP:12313"/>
        <dbReference type="Rhea" id="RHEA-COMP:12314"/>
        <dbReference type="ChEBI" id="CHEBI:15377"/>
        <dbReference type="ChEBI" id="CHEBI:16044"/>
        <dbReference type="ChEBI" id="CHEBI:29950"/>
        <dbReference type="ChEBI" id="CHEBI:45764"/>
        <dbReference type="ChEBI" id="CHEBI:50058"/>
        <dbReference type="EC" id="1.8.4.12"/>
    </reaction>
</comment>
<evidence type="ECO:0000256" key="5">
    <source>
        <dbReference type="ARBA" id="ARBA00048488"/>
    </source>
</evidence>
<dbReference type="FunFam" id="2.170.150.20:FF:000001">
    <property type="entry name" value="Peptide methionine sulfoxide reductase MsrB"/>
    <property type="match status" value="1"/>
</dbReference>
<name>A0A9D3MDL0_ANGAN</name>
<keyword evidence="2 7" id="KW-0479">Metal-binding</keyword>
<evidence type="ECO:0000256" key="6">
    <source>
        <dbReference type="ARBA" id="ARBA00049261"/>
    </source>
</evidence>
<dbReference type="PANTHER" id="PTHR10173">
    <property type="entry name" value="METHIONINE SULFOXIDE REDUCTASE"/>
    <property type="match status" value="1"/>
</dbReference>
<dbReference type="NCBIfam" id="TIGR00357">
    <property type="entry name" value="peptide-methionine (R)-S-oxide reductase MsrB"/>
    <property type="match status" value="1"/>
</dbReference>
<dbReference type="Proteomes" id="UP001044222">
    <property type="component" value="Chromosome 7"/>
</dbReference>
<evidence type="ECO:0000256" key="1">
    <source>
        <dbReference type="ARBA" id="ARBA00007174"/>
    </source>
</evidence>
<comment type="function">
    <text evidence="7">Methionine-sulfoxide reductase that specifically reduces methionine (R)-sulfoxide back to methionine. While in many cases methionine oxidation is the result of random oxidation following oxidative stress, methionine oxidation is also a post-translational modification that takes place on specific residues.</text>
</comment>
<dbReference type="PANTHER" id="PTHR10173:SF56">
    <property type="entry name" value="METHIONINE-R-SULFOXIDE REDUCTASE B3"/>
    <property type="match status" value="1"/>
</dbReference>
<evidence type="ECO:0000256" key="7">
    <source>
        <dbReference type="RuleBase" id="RU365044"/>
    </source>
</evidence>
<dbReference type="HAMAP" id="MF_01400">
    <property type="entry name" value="MsrB"/>
    <property type="match status" value="1"/>
</dbReference>
<dbReference type="EC" id="1.8.4.12" evidence="7"/>
<dbReference type="EMBL" id="JAFIRN010000007">
    <property type="protein sequence ID" value="KAG5846156.1"/>
    <property type="molecule type" value="Genomic_DNA"/>
</dbReference>
<comment type="similarity">
    <text evidence="1 7">Belongs to the MsrB Met sulfoxide reductase family.</text>
</comment>
<comment type="cofactor">
    <cofactor evidence="7">
        <name>Zn(2+)</name>
        <dbReference type="ChEBI" id="CHEBI:29105"/>
    </cofactor>
    <text evidence="7">Binds 1 zinc ion per subunit.</text>
</comment>
<dbReference type="GO" id="GO:0006979">
    <property type="term" value="P:response to oxidative stress"/>
    <property type="evidence" value="ECO:0007669"/>
    <property type="project" value="InterPro"/>
</dbReference>
<comment type="caution">
    <text evidence="10">The sequence shown here is derived from an EMBL/GenBank/DDBJ whole genome shotgun (WGS) entry which is preliminary data.</text>
</comment>
<dbReference type="GO" id="GO:0030091">
    <property type="term" value="P:protein repair"/>
    <property type="evidence" value="ECO:0007669"/>
    <property type="project" value="InterPro"/>
</dbReference>
<dbReference type="InterPro" id="IPR002579">
    <property type="entry name" value="Met_Sox_Rdtase_MsrB_dom"/>
</dbReference>
<evidence type="ECO:0000256" key="4">
    <source>
        <dbReference type="ARBA" id="ARBA00023002"/>
    </source>
</evidence>
<comment type="catalytic activity">
    <reaction evidence="6">
        <text>[thioredoxin]-disulfide + L-methionine + H2O = L-methionine (R)-S-oxide + [thioredoxin]-dithiol</text>
        <dbReference type="Rhea" id="RHEA:21260"/>
        <dbReference type="Rhea" id="RHEA-COMP:10698"/>
        <dbReference type="Rhea" id="RHEA-COMP:10700"/>
        <dbReference type="ChEBI" id="CHEBI:15377"/>
        <dbReference type="ChEBI" id="CHEBI:29950"/>
        <dbReference type="ChEBI" id="CHEBI:50058"/>
        <dbReference type="ChEBI" id="CHEBI:57844"/>
        <dbReference type="ChEBI" id="CHEBI:58773"/>
        <dbReference type="EC" id="1.8.4.14"/>
    </reaction>
</comment>
<feature type="domain" description="MsrB" evidence="9">
    <location>
        <begin position="161"/>
        <end position="283"/>
    </location>
</feature>
<dbReference type="Pfam" id="PF01641">
    <property type="entry name" value="SelR"/>
    <property type="match status" value="1"/>
</dbReference>
<proteinExistence type="inferred from homology"/>
<organism evidence="10 11">
    <name type="scientific">Anguilla anguilla</name>
    <name type="common">European freshwater eel</name>
    <name type="synonym">Muraena anguilla</name>
    <dbReference type="NCBI Taxonomy" id="7936"/>
    <lineage>
        <taxon>Eukaryota</taxon>
        <taxon>Metazoa</taxon>
        <taxon>Chordata</taxon>
        <taxon>Craniata</taxon>
        <taxon>Vertebrata</taxon>
        <taxon>Euteleostomi</taxon>
        <taxon>Actinopterygii</taxon>
        <taxon>Neopterygii</taxon>
        <taxon>Teleostei</taxon>
        <taxon>Anguilliformes</taxon>
        <taxon>Anguillidae</taxon>
        <taxon>Anguilla</taxon>
    </lineage>
</organism>
<evidence type="ECO:0000313" key="11">
    <source>
        <dbReference type="Proteomes" id="UP001044222"/>
    </source>
</evidence>
<dbReference type="InterPro" id="IPR011057">
    <property type="entry name" value="Mss4-like_sf"/>
</dbReference>
<feature type="region of interest" description="Disordered" evidence="8">
    <location>
        <begin position="279"/>
        <end position="298"/>
    </location>
</feature>
<dbReference type="PROSITE" id="PS51790">
    <property type="entry name" value="MSRB"/>
    <property type="match status" value="1"/>
</dbReference>
<dbReference type="SUPFAM" id="SSF51316">
    <property type="entry name" value="Mss4-like"/>
    <property type="match status" value="1"/>
</dbReference>
<keyword evidence="11" id="KW-1185">Reference proteome</keyword>
<dbReference type="GO" id="GO:0005737">
    <property type="term" value="C:cytoplasm"/>
    <property type="evidence" value="ECO:0007669"/>
    <property type="project" value="TreeGrafter"/>
</dbReference>
<reference evidence="10" key="1">
    <citation type="submission" date="2021-01" db="EMBL/GenBank/DDBJ databases">
        <title>A chromosome-scale assembly of European eel, Anguilla anguilla.</title>
        <authorList>
            <person name="Henkel C."/>
            <person name="Jong-Raadsen S.A."/>
            <person name="Dufour S."/>
            <person name="Weltzien F.-A."/>
            <person name="Palstra A.P."/>
            <person name="Pelster B."/>
            <person name="Spaink H.P."/>
            <person name="Van Den Thillart G.E."/>
            <person name="Jansen H."/>
            <person name="Zahm M."/>
            <person name="Klopp C."/>
            <person name="Cedric C."/>
            <person name="Louis A."/>
            <person name="Berthelot C."/>
            <person name="Parey E."/>
            <person name="Roest Crollius H."/>
            <person name="Montfort J."/>
            <person name="Robinson-Rechavi M."/>
            <person name="Bucao C."/>
            <person name="Bouchez O."/>
            <person name="Gislard M."/>
            <person name="Lluch J."/>
            <person name="Milhes M."/>
            <person name="Lampietro C."/>
            <person name="Lopez Roques C."/>
            <person name="Donnadieu C."/>
            <person name="Braasch I."/>
            <person name="Desvignes T."/>
            <person name="Postlethwait J."/>
            <person name="Bobe J."/>
            <person name="Guiguen Y."/>
            <person name="Dirks R."/>
        </authorList>
    </citation>
    <scope>NUCLEOTIDE SEQUENCE</scope>
    <source>
        <strain evidence="10">Tag_6206</strain>
        <tissue evidence="10">Liver</tissue>
    </source>
</reference>
<keyword evidence="4 7" id="KW-0560">Oxidoreductase</keyword>
<evidence type="ECO:0000259" key="9">
    <source>
        <dbReference type="PROSITE" id="PS51790"/>
    </source>
</evidence>
<sequence>MQCFRSLGVKSASQSMGLVGFRLGGAVFNQDRHWGVRIRSASGIGLDRACPHALIIRQWRSVIQTLIFRSFSICLASPFITDSLLASAPSSLTPLPVSCSPGPRASGQMDVLLRRAGAAALQLARRQRRITHNAWVWRHKLPAATLAAGRSKSGWPVAFSPDELRRRLSPVQYHVTQERGTERAFTGEFTDHKEDGTYTCAVCNTPLFPSDKKFDSGSGWPSFCDVVSEESVTLTDDFSYAMHRVETSCSECGSHLGHLFEDGPPPTGQRYCINSASLTFQPKEPAPPGASGTGTGTS</sequence>
<dbReference type="GO" id="GO:0033745">
    <property type="term" value="F:L-methionine-(R)-S-oxide reductase activity"/>
    <property type="evidence" value="ECO:0007669"/>
    <property type="project" value="UniProtKB-EC"/>
</dbReference>
<dbReference type="Gene3D" id="2.170.150.20">
    <property type="entry name" value="Peptide methionine sulfoxide reductase"/>
    <property type="match status" value="1"/>
</dbReference>
<evidence type="ECO:0000313" key="10">
    <source>
        <dbReference type="EMBL" id="KAG5846156.1"/>
    </source>
</evidence>
<dbReference type="AlphaFoldDB" id="A0A9D3MDL0"/>
<dbReference type="GO" id="GO:0033743">
    <property type="term" value="F:peptide-methionine (R)-S-oxide reductase activity"/>
    <property type="evidence" value="ECO:0007669"/>
    <property type="project" value="UniProtKB-EC"/>
</dbReference>
<keyword evidence="3 7" id="KW-0862">Zinc</keyword>
<evidence type="ECO:0000256" key="3">
    <source>
        <dbReference type="ARBA" id="ARBA00022833"/>
    </source>
</evidence>
<dbReference type="InterPro" id="IPR028427">
    <property type="entry name" value="Met_Sox_Rdtase_MsrB"/>
</dbReference>
<evidence type="ECO:0000256" key="8">
    <source>
        <dbReference type="SAM" id="MobiDB-lite"/>
    </source>
</evidence>